<feature type="region of interest" description="Disordered" evidence="1">
    <location>
        <begin position="64"/>
        <end position="83"/>
    </location>
</feature>
<comment type="caution">
    <text evidence="3">The sequence shown here is derived from an EMBL/GenBank/DDBJ whole genome shotgun (WGS) entry which is preliminary data.</text>
</comment>
<keyword evidence="2" id="KW-1133">Transmembrane helix</keyword>
<name>A0AAD4SKL9_9MAGN</name>
<keyword evidence="4" id="KW-1185">Reference proteome</keyword>
<proteinExistence type="predicted"/>
<evidence type="ECO:0000313" key="3">
    <source>
        <dbReference type="EMBL" id="KAI3911043.1"/>
    </source>
</evidence>
<feature type="transmembrane region" description="Helical" evidence="2">
    <location>
        <begin position="140"/>
        <end position="160"/>
    </location>
</feature>
<dbReference type="Proteomes" id="UP001202328">
    <property type="component" value="Unassembled WGS sequence"/>
</dbReference>
<dbReference type="AlphaFoldDB" id="A0AAD4SKL9"/>
<gene>
    <name evidence="3" type="ORF">MKW98_015700</name>
</gene>
<dbReference type="PANTHER" id="PTHR36004">
    <property type="entry name" value="AT-RICH INTERACTIVE DOMAIN PROTEIN"/>
    <property type="match status" value="1"/>
</dbReference>
<keyword evidence="2" id="KW-0812">Transmembrane</keyword>
<dbReference type="PANTHER" id="PTHR36004:SF1">
    <property type="entry name" value="AT-RICH INTERACTIVE DOMAIN PROTEIN"/>
    <property type="match status" value="1"/>
</dbReference>
<organism evidence="3 4">
    <name type="scientific">Papaver atlanticum</name>
    <dbReference type="NCBI Taxonomy" id="357466"/>
    <lineage>
        <taxon>Eukaryota</taxon>
        <taxon>Viridiplantae</taxon>
        <taxon>Streptophyta</taxon>
        <taxon>Embryophyta</taxon>
        <taxon>Tracheophyta</taxon>
        <taxon>Spermatophyta</taxon>
        <taxon>Magnoliopsida</taxon>
        <taxon>Ranunculales</taxon>
        <taxon>Papaveraceae</taxon>
        <taxon>Papaveroideae</taxon>
        <taxon>Papaver</taxon>
    </lineage>
</organism>
<dbReference type="EMBL" id="JAJJMB010010084">
    <property type="protein sequence ID" value="KAI3911043.1"/>
    <property type="molecule type" value="Genomic_DNA"/>
</dbReference>
<accession>A0AAD4SKL9</accession>
<evidence type="ECO:0000256" key="2">
    <source>
        <dbReference type="SAM" id="Phobius"/>
    </source>
</evidence>
<evidence type="ECO:0000256" key="1">
    <source>
        <dbReference type="SAM" id="MobiDB-lite"/>
    </source>
</evidence>
<keyword evidence="2" id="KW-0472">Membrane</keyword>
<reference evidence="3" key="1">
    <citation type="submission" date="2022-04" db="EMBL/GenBank/DDBJ databases">
        <title>A functionally conserved STORR gene fusion in Papaver species that diverged 16.8 million years ago.</title>
        <authorList>
            <person name="Catania T."/>
        </authorList>
    </citation>
    <scope>NUCLEOTIDE SEQUENCE</scope>
    <source>
        <strain evidence="3">S-188037</strain>
    </source>
</reference>
<protein>
    <submittedName>
        <fullName evidence="3">Uncharacterized protein</fullName>
    </submittedName>
</protein>
<evidence type="ECO:0000313" key="4">
    <source>
        <dbReference type="Proteomes" id="UP001202328"/>
    </source>
</evidence>
<feature type="region of interest" description="Disordered" evidence="1">
    <location>
        <begin position="178"/>
        <end position="206"/>
    </location>
</feature>
<sequence>MLSSIPQPSMALCINNGGTTICNTTTTTTSQTHLSFRPQTIILNNPSKRFSHIATAKKISSRTGRFDSKNKKTTGGGGGTSTTTIEEVDEVIERERSERDLADGAVNGIDDGYFLPELPGDKPDPFEGAQWDGLGFFLQYQWAFGVVFALIACGVAVATYNEGATDFKQTTVYKESVQSRELLEEPETSNADVFEGNPTEEAPSLE</sequence>